<protein>
    <submittedName>
        <fullName evidence="10">PTS sugar transporter subunit IIC</fullName>
    </submittedName>
</protein>
<feature type="transmembrane region" description="Helical" evidence="9">
    <location>
        <begin position="9"/>
        <end position="31"/>
    </location>
</feature>
<dbReference type="Proteomes" id="UP000280960">
    <property type="component" value="Chromosome"/>
</dbReference>
<accession>A0A3G2R779</accession>
<dbReference type="RefSeq" id="WP_122015163.1">
    <property type="nucleotide sequence ID" value="NZ_CP033169.1"/>
</dbReference>
<keyword evidence="8 9" id="KW-0472">Membrane</keyword>
<feature type="transmembrane region" description="Helical" evidence="9">
    <location>
        <begin position="210"/>
        <end position="243"/>
    </location>
</feature>
<dbReference type="PANTHER" id="PTHR32502">
    <property type="entry name" value="N-ACETYLGALACTOSAMINE PERMEASE II COMPONENT-RELATED"/>
    <property type="match status" value="1"/>
</dbReference>
<dbReference type="EMBL" id="CP033169">
    <property type="protein sequence ID" value="AYO31322.1"/>
    <property type="molecule type" value="Genomic_DNA"/>
</dbReference>
<dbReference type="GO" id="GO:0005886">
    <property type="term" value="C:plasma membrane"/>
    <property type="evidence" value="ECO:0007669"/>
    <property type="project" value="UniProtKB-SubCell"/>
</dbReference>
<evidence type="ECO:0000256" key="1">
    <source>
        <dbReference type="ARBA" id="ARBA00004651"/>
    </source>
</evidence>
<proteinExistence type="predicted"/>
<evidence type="ECO:0000256" key="7">
    <source>
        <dbReference type="ARBA" id="ARBA00022989"/>
    </source>
</evidence>
<sequence length="253" mass="26781">MHINFWQAFLIGMIYYLGNSTWLAGVGYYTLYRPLVAGTLVGFVLGDPVQGAIMGATINLIYLGFISAGGALPGDPALAGTVGTAIAIASGITPEAALALAVPIGLLGTLIWFARLTVNVIFIHWADAFAEKGDTRGVMLINVFPPQIFLFIISFFPVFLASLYGPEAIQSAIQLLGGKVLHVLIVIGGMMPALGIALNMRAIAKSDTMIYFFLGFFLTVYLNLNVIAVGAFAVVAAYIHIILSRGGNVHGTV</sequence>
<evidence type="ECO:0000256" key="2">
    <source>
        <dbReference type="ARBA" id="ARBA00022448"/>
    </source>
</evidence>
<evidence type="ECO:0000256" key="9">
    <source>
        <dbReference type="SAM" id="Phobius"/>
    </source>
</evidence>
<dbReference type="AlphaFoldDB" id="A0A3G2R779"/>
<dbReference type="PROSITE" id="PS51106">
    <property type="entry name" value="PTS_EIIC_TYPE_4"/>
    <property type="match status" value="1"/>
</dbReference>
<reference evidence="10 11" key="1">
    <citation type="submission" date="2018-10" db="EMBL/GenBank/DDBJ databases">
        <authorList>
            <person name="Zhang X."/>
        </authorList>
    </citation>
    <scope>NUCLEOTIDE SEQUENCE [LARGE SCALE GENOMIC DNA]</scope>
    <source>
        <strain evidence="10 11">SK-G1</strain>
    </source>
</reference>
<name>A0A3G2R779_9FIRM</name>
<dbReference type="InterPro" id="IPR004700">
    <property type="entry name" value="PTS_IIC_man"/>
</dbReference>
<feature type="transmembrane region" description="Helical" evidence="9">
    <location>
        <begin position="180"/>
        <end position="198"/>
    </location>
</feature>
<keyword evidence="4 10" id="KW-0762">Sugar transport</keyword>
<keyword evidence="2" id="KW-0813">Transport</keyword>
<dbReference type="Pfam" id="PF03609">
    <property type="entry name" value="EII-Sor"/>
    <property type="match status" value="1"/>
</dbReference>
<keyword evidence="5" id="KW-0598">Phosphotransferase system</keyword>
<keyword evidence="7 9" id="KW-1133">Transmembrane helix</keyword>
<keyword evidence="3" id="KW-1003">Cell membrane</keyword>
<feature type="transmembrane region" description="Helical" evidence="9">
    <location>
        <begin position="138"/>
        <end position="160"/>
    </location>
</feature>
<organism evidence="10 11">
    <name type="scientific">Biomaibacter acetigenes</name>
    <dbReference type="NCBI Taxonomy" id="2316383"/>
    <lineage>
        <taxon>Bacteria</taxon>
        <taxon>Bacillati</taxon>
        <taxon>Bacillota</taxon>
        <taxon>Clostridia</taxon>
        <taxon>Thermosediminibacterales</taxon>
        <taxon>Tepidanaerobacteraceae</taxon>
        <taxon>Biomaibacter</taxon>
    </lineage>
</organism>
<evidence type="ECO:0000256" key="4">
    <source>
        <dbReference type="ARBA" id="ARBA00022597"/>
    </source>
</evidence>
<evidence type="ECO:0000256" key="8">
    <source>
        <dbReference type="ARBA" id="ARBA00023136"/>
    </source>
</evidence>
<evidence type="ECO:0000256" key="5">
    <source>
        <dbReference type="ARBA" id="ARBA00022683"/>
    </source>
</evidence>
<feature type="transmembrane region" description="Helical" evidence="9">
    <location>
        <begin position="77"/>
        <end position="94"/>
    </location>
</feature>
<feature type="transmembrane region" description="Helical" evidence="9">
    <location>
        <begin position="51"/>
        <end position="70"/>
    </location>
</feature>
<comment type="subcellular location">
    <subcellularLocation>
        <location evidence="1">Cell membrane</location>
        <topology evidence="1">Multi-pass membrane protein</topology>
    </subcellularLocation>
</comment>
<dbReference type="InterPro" id="IPR050303">
    <property type="entry name" value="GatZ_KbaZ_carbometab"/>
</dbReference>
<evidence type="ECO:0000313" key="11">
    <source>
        <dbReference type="Proteomes" id="UP000280960"/>
    </source>
</evidence>
<evidence type="ECO:0000256" key="3">
    <source>
        <dbReference type="ARBA" id="ARBA00022475"/>
    </source>
</evidence>
<evidence type="ECO:0000256" key="6">
    <source>
        <dbReference type="ARBA" id="ARBA00022692"/>
    </source>
</evidence>
<dbReference type="PANTHER" id="PTHR32502:SF8">
    <property type="entry name" value="N-ACETYLGALACTOSAMINE PERMEASE IIC COMPONENT 1"/>
    <property type="match status" value="1"/>
</dbReference>
<evidence type="ECO:0000313" key="10">
    <source>
        <dbReference type="EMBL" id="AYO31322.1"/>
    </source>
</evidence>
<gene>
    <name evidence="10" type="ORF">D2962_12575</name>
</gene>
<dbReference type="KEGG" id="bacg:D2962_12575"/>
<feature type="transmembrane region" description="Helical" evidence="9">
    <location>
        <begin position="100"/>
        <end position="126"/>
    </location>
</feature>
<dbReference type="GO" id="GO:0009401">
    <property type="term" value="P:phosphoenolpyruvate-dependent sugar phosphotransferase system"/>
    <property type="evidence" value="ECO:0007669"/>
    <property type="project" value="UniProtKB-KW"/>
</dbReference>
<keyword evidence="6 9" id="KW-0812">Transmembrane</keyword>
<keyword evidence="11" id="KW-1185">Reference proteome</keyword>